<accession>A0ABD5YNU7</accession>
<dbReference type="EMBL" id="JBHTAX010000001">
    <property type="protein sequence ID" value="MFC7190567.1"/>
    <property type="molecule type" value="Genomic_DNA"/>
</dbReference>
<dbReference type="Pfam" id="PF01877">
    <property type="entry name" value="RNA_binding"/>
    <property type="match status" value="1"/>
</dbReference>
<dbReference type="PANTHER" id="PTHR39652:SF1">
    <property type="entry name" value="UPF0201 PROTEIN TK1335"/>
    <property type="match status" value="1"/>
</dbReference>
<feature type="region of interest" description="Disordered" evidence="2">
    <location>
        <begin position="33"/>
        <end position="56"/>
    </location>
</feature>
<protein>
    <recommendedName>
        <fullName evidence="1">UPF0201 protein ACFQL7_12415</fullName>
    </recommendedName>
</protein>
<gene>
    <name evidence="3" type="ORF">ACFQL7_12415</name>
</gene>
<dbReference type="Gene3D" id="3.30.1440.10">
    <property type="match status" value="1"/>
</dbReference>
<evidence type="ECO:0000256" key="2">
    <source>
        <dbReference type="SAM" id="MobiDB-lite"/>
    </source>
</evidence>
<dbReference type="PANTHER" id="PTHR39652">
    <property type="entry name" value="UPF0201 PROTEIN TK1335"/>
    <property type="match status" value="1"/>
</dbReference>
<keyword evidence="4" id="KW-1185">Reference proteome</keyword>
<proteinExistence type="inferred from homology"/>
<evidence type="ECO:0000313" key="4">
    <source>
        <dbReference type="Proteomes" id="UP001596417"/>
    </source>
</evidence>
<evidence type="ECO:0000313" key="3">
    <source>
        <dbReference type="EMBL" id="MFC7190567.1"/>
    </source>
</evidence>
<dbReference type="Proteomes" id="UP001596417">
    <property type="component" value="Unassembled WGS sequence"/>
</dbReference>
<dbReference type="InterPro" id="IPR022803">
    <property type="entry name" value="Ribosomal_uL5_dom_sf"/>
</dbReference>
<evidence type="ECO:0000256" key="1">
    <source>
        <dbReference type="HAMAP-Rule" id="MF_01112"/>
    </source>
</evidence>
<dbReference type="SUPFAM" id="SSF55282">
    <property type="entry name" value="RL5-like"/>
    <property type="match status" value="1"/>
</dbReference>
<name>A0ABD5YNU7_9EURY</name>
<dbReference type="HAMAP" id="MF_01112">
    <property type="entry name" value="UPF0201"/>
    <property type="match status" value="1"/>
</dbReference>
<dbReference type="AlphaFoldDB" id="A0ABD5YNU7"/>
<feature type="compositionally biased region" description="Basic and acidic residues" evidence="2">
    <location>
        <begin position="35"/>
        <end position="51"/>
    </location>
</feature>
<dbReference type="RefSeq" id="WP_248907551.1">
    <property type="nucleotide sequence ID" value="NZ_CP109979.1"/>
</dbReference>
<comment type="similarity">
    <text evidence="1">Belongs to the UPF0201 family.</text>
</comment>
<dbReference type="GeneID" id="76200192"/>
<dbReference type="InterPro" id="IPR002739">
    <property type="entry name" value="PAB1135-like"/>
</dbReference>
<organism evidence="3 4">
    <name type="scientific">Halocatena marina</name>
    <dbReference type="NCBI Taxonomy" id="2934937"/>
    <lineage>
        <taxon>Archaea</taxon>
        <taxon>Methanobacteriati</taxon>
        <taxon>Methanobacteriota</taxon>
        <taxon>Stenosarchaea group</taxon>
        <taxon>Halobacteria</taxon>
        <taxon>Halobacteriales</taxon>
        <taxon>Natronomonadaceae</taxon>
        <taxon>Halocatena</taxon>
    </lineage>
</organism>
<sequence length="157" mass="17639">MIYSVDVTVRVPVRPTEVTERVVDCVEHLFPGATIEERPRQPEEKEPDRNRTSGGEIVAETHSLEHLSELFHEQTILDTARAALLNGLDGEQDDSFEFRLKKQAAFERVVNFSVGKPSELGDIHVSVTVNDPDPESYIQYIAPPTEDGVPVETDNER</sequence>
<comment type="caution">
    <text evidence="3">The sequence shown here is derived from an EMBL/GenBank/DDBJ whole genome shotgun (WGS) entry which is preliminary data.</text>
</comment>
<reference evidence="3 4" key="1">
    <citation type="journal article" date="2019" name="Int. J. Syst. Evol. Microbiol.">
        <title>The Global Catalogue of Microorganisms (GCM) 10K type strain sequencing project: providing services to taxonomists for standard genome sequencing and annotation.</title>
        <authorList>
            <consortium name="The Broad Institute Genomics Platform"/>
            <consortium name="The Broad Institute Genome Sequencing Center for Infectious Disease"/>
            <person name="Wu L."/>
            <person name="Ma J."/>
        </authorList>
    </citation>
    <scope>NUCLEOTIDE SEQUENCE [LARGE SCALE GENOMIC DNA]</scope>
    <source>
        <strain evidence="3 4">RDMS1</strain>
    </source>
</reference>